<accession>A0A8H3EIZ4</accession>
<feature type="compositionally biased region" description="Basic and acidic residues" evidence="7">
    <location>
        <begin position="58"/>
        <end position="72"/>
    </location>
</feature>
<feature type="transmembrane region" description="Helical" evidence="8">
    <location>
        <begin position="475"/>
        <end position="496"/>
    </location>
</feature>
<evidence type="ECO:0000313" key="10">
    <source>
        <dbReference type="EMBL" id="CAF9903831.1"/>
    </source>
</evidence>
<feature type="coiled-coil region" evidence="6">
    <location>
        <begin position="350"/>
        <end position="377"/>
    </location>
</feature>
<feature type="transmembrane region" description="Helical" evidence="8">
    <location>
        <begin position="292"/>
        <end position="312"/>
    </location>
</feature>
<evidence type="ECO:0000256" key="1">
    <source>
        <dbReference type="ARBA" id="ARBA00004141"/>
    </source>
</evidence>
<dbReference type="GO" id="GO:0032472">
    <property type="term" value="P:Golgi calcium ion transport"/>
    <property type="evidence" value="ECO:0007669"/>
    <property type="project" value="TreeGrafter"/>
</dbReference>
<dbReference type="PANTHER" id="PTHR12608:SF1">
    <property type="entry name" value="TRANSMEMBRANE PROTEIN 165"/>
    <property type="match status" value="1"/>
</dbReference>
<dbReference type="Proteomes" id="UP000664203">
    <property type="component" value="Unassembled WGS sequence"/>
</dbReference>
<feature type="compositionally biased region" description="Basic and acidic residues" evidence="7">
    <location>
        <begin position="81"/>
        <end position="102"/>
    </location>
</feature>
<evidence type="ECO:0000256" key="9">
    <source>
        <dbReference type="SAM" id="SignalP"/>
    </source>
</evidence>
<name>A0A8H3EIZ4_9LECA</name>
<dbReference type="GO" id="GO:0015085">
    <property type="term" value="F:calcium ion transmembrane transporter activity"/>
    <property type="evidence" value="ECO:0007669"/>
    <property type="project" value="TreeGrafter"/>
</dbReference>
<comment type="similarity">
    <text evidence="2">Belongs to the GDT1 family.</text>
</comment>
<feature type="compositionally biased region" description="Basic and acidic residues" evidence="7">
    <location>
        <begin position="123"/>
        <end position="166"/>
    </location>
</feature>
<feature type="compositionally biased region" description="Basic and acidic residues" evidence="7">
    <location>
        <begin position="174"/>
        <end position="222"/>
    </location>
</feature>
<dbReference type="GO" id="GO:0032468">
    <property type="term" value="P:Golgi calcium ion homeostasis"/>
    <property type="evidence" value="ECO:0007669"/>
    <property type="project" value="TreeGrafter"/>
</dbReference>
<feature type="transmembrane region" description="Helical" evidence="8">
    <location>
        <begin position="262"/>
        <end position="285"/>
    </location>
</feature>
<feature type="transmembrane region" description="Helical" evidence="8">
    <location>
        <begin position="427"/>
        <end position="455"/>
    </location>
</feature>
<feature type="compositionally biased region" description="Pro residues" evidence="7">
    <location>
        <begin position="403"/>
        <end position="412"/>
    </location>
</feature>
<organism evidence="10 11">
    <name type="scientific">Alectoria fallacina</name>
    <dbReference type="NCBI Taxonomy" id="1903189"/>
    <lineage>
        <taxon>Eukaryota</taxon>
        <taxon>Fungi</taxon>
        <taxon>Dikarya</taxon>
        <taxon>Ascomycota</taxon>
        <taxon>Pezizomycotina</taxon>
        <taxon>Lecanoromycetes</taxon>
        <taxon>OSLEUM clade</taxon>
        <taxon>Lecanoromycetidae</taxon>
        <taxon>Lecanorales</taxon>
        <taxon>Lecanorineae</taxon>
        <taxon>Parmeliaceae</taxon>
        <taxon>Alectoria</taxon>
    </lineage>
</organism>
<protein>
    <recommendedName>
        <fullName evidence="12">Transmembrane protein 165</fullName>
    </recommendedName>
</protein>
<dbReference type="Pfam" id="PF01169">
    <property type="entry name" value="GDT1"/>
    <property type="match status" value="2"/>
</dbReference>
<dbReference type="GO" id="GO:0005794">
    <property type="term" value="C:Golgi apparatus"/>
    <property type="evidence" value="ECO:0007669"/>
    <property type="project" value="TreeGrafter"/>
</dbReference>
<keyword evidence="11" id="KW-1185">Reference proteome</keyword>
<keyword evidence="6" id="KW-0175">Coiled coil</keyword>
<dbReference type="OrthoDB" id="442680at2759"/>
<dbReference type="PROSITE" id="PS01214">
    <property type="entry name" value="UPF0016"/>
    <property type="match status" value="1"/>
</dbReference>
<gene>
    <name evidence="10" type="ORF">ALECFALPRED_003000</name>
</gene>
<evidence type="ECO:0008006" key="12">
    <source>
        <dbReference type="Google" id="ProtNLM"/>
    </source>
</evidence>
<keyword evidence="4 8" id="KW-1133">Transmembrane helix</keyword>
<sequence>MRLRQPLSSLLLLLIPCFAVVTAFVSSEEAVATADGKELGPPPDLSANPASKPGLDGIRTKDAPVDGKDGRPHLGPFVETGAERDRKKAKENSGDADIKKPVPEGVLTGDGAKIPETNDGVMDDPHRAGPKEGTRGTEGGISEKNKDRKGIQLDGAKPEKKPDPPKEVPPLPHSEQESVDPKAAKDDGKKSKETGTEDKDKQKELGGLEKPADLPDKPHDLPHPVPATASKSDPLAILAPFTPSIPMLTGNSASLIQPLHSFILSITMIIFSEIGDKTFLIAALMAMKHPRLIVFSAAFTALIAMTILSAVLGHAVPTLIPKKYTNLLAALLFLVFGAKMLREGYAIPPDQGVNEEMKEVELELEEKEELARKMGRRRSSISPYILESGRTNARKTRSSTRLPAPPDSPPSSPDGSRSPSPGRGSTIMSVFAGVNNLFSLLLSPAWVQTFVMTFLGEWGDRSQIATIAMAAGQDYWWVTGGAVSGHAICTAIAVIGGRAIAGRVSLRIVTLGGGFAFLVFGIIYLIEAMYVE</sequence>
<dbReference type="InterPro" id="IPR001727">
    <property type="entry name" value="GDT1-like"/>
</dbReference>
<evidence type="ECO:0000256" key="6">
    <source>
        <dbReference type="SAM" id="Coils"/>
    </source>
</evidence>
<evidence type="ECO:0000256" key="7">
    <source>
        <dbReference type="SAM" id="MobiDB-lite"/>
    </source>
</evidence>
<evidence type="ECO:0000256" key="3">
    <source>
        <dbReference type="ARBA" id="ARBA00022692"/>
    </source>
</evidence>
<dbReference type="AlphaFoldDB" id="A0A8H3EIZ4"/>
<feature type="region of interest" description="Disordered" evidence="7">
    <location>
        <begin position="389"/>
        <end position="422"/>
    </location>
</feature>
<feature type="transmembrane region" description="Helical" evidence="8">
    <location>
        <begin position="508"/>
        <end position="526"/>
    </location>
</feature>
<feature type="compositionally biased region" description="Low complexity" evidence="7">
    <location>
        <begin position="413"/>
        <end position="422"/>
    </location>
</feature>
<comment type="caution">
    <text evidence="10">The sequence shown here is derived from an EMBL/GenBank/DDBJ whole genome shotgun (WGS) entry which is preliminary data.</text>
</comment>
<dbReference type="PANTHER" id="PTHR12608">
    <property type="entry name" value="TRANSMEMBRANE PROTEIN HTP-1 RELATED"/>
    <property type="match status" value="1"/>
</dbReference>
<proteinExistence type="inferred from homology"/>
<evidence type="ECO:0000256" key="8">
    <source>
        <dbReference type="SAM" id="Phobius"/>
    </source>
</evidence>
<reference evidence="10" key="1">
    <citation type="submission" date="2021-03" db="EMBL/GenBank/DDBJ databases">
        <authorList>
            <person name="Tagirdzhanova G."/>
        </authorList>
    </citation>
    <scope>NUCLEOTIDE SEQUENCE</scope>
</reference>
<keyword evidence="5 8" id="KW-0472">Membrane</keyword>
<feature type="region of interest" description="Disordered" evidence="7">
    <location>
        <begin position="34"/>
        <end position="229"/>
    </location>
</feature>
<dbReference type="GO" id="GO:0000329">
    <property type="term" value="C:fungal-type vacuole membrane"/>
    <property type="evidence" value="ECO:0007669"/>
    <property type="project" value="TreeGrafter"/>
</dbReference>
<feature type="signal peptide" evidence="9">
    <location>
        <begin position="1"/>
        <end position="23"/>
    </location>
</feature>
<keyword evidence="9" id="KW-0732">Signal</keyword>
<dbReference type="InterPro" id="IPR049555">
    <property type="entry name" value="GDT1-like_CS"/>
</dbReference>
<keyword evidence="3 8" id="KW-0812">Transmembrane</keyword>
<feature type="chain" id="PRO_5034729933" description="Transmembrane protein 165" evidence="9">
    <location>
        <begin position="24"/>
        <end position="532"/>
    </location>
</feature>
<comment type="subcellular location">
    <subcellularLocation>
        <location evidence="1">Membrane</location>
        <topology evidence="1">Multi-pass membrane protein</topology>
    </subcellularLocation>
</comment>
<feature type="transmembrane region" description="Helical" evidence="8">
    <location>
        <begin position="324"/>
        <end position="341"/>
    </location>
</feature>
<evidence type="ECO:0000256" key="4">
    <source>
        <dbReference type="ARBA" id="ARBA00022989"/>
    </source>
</evidence>
<dbReference type="EMBL" id="CAJPDR010000002">
    <property type="protein sequence ID" value="CAF9903831.1"/>
    <property type="molecule type" value="Genomic_DNA"/>
</dbReference>
<evidence type="ECO:0000256" key="2">
    <source>
        <dbReference type="ARBA" id="ARBA00009190"/>
    </source>
</evidence>
<evidence type="ECO:0000256" key="5">
    <source>
        <dbReference type="ARBA" id="ARBA00023136"/>
    </source>
</evidence>
<evidence type="ECO:0000313" key="11">
    <source>
        <dbReference type="Proteomes" id="UP000664203"/>
    </source>
</evidence>
<dbReference type="GO" id="GO:0005384">
    <property type="term" value="F:manganese ion transmembrane transporter activity"/>
    <property type="evidence" value="ECO:0007669"/>
    <property type="project" value="TreeGrafter"/>
</dbReference>